<reference evidence="2" key="2">
    <citation type="submission" date="2023-01" db="EMBL/GenBank/DDBJ databases">
        <title>Draft genome sequence of Litoribrevibacter albus strain NBRC 110071.</title>
        <authorList>
            <person name="Sun Q."/>
            <person name="Mori K."/>
        </authorList>
    </citation>
    <scope>NUCLEOTIDE SEQUENCE</scope>
    <source>
        <strain evidence="2">NBRC 110071</strain>
    </source>
</reference>
<evidence type="ECO:0000313" key="2">
    <source>
        <dbReference type="EMBL" id="GLQ31359.1"/>
    </source>
</evidence>
<feature type="transmembrane region" description="Helical" evidence="1">
    <location>
        <begin position="44"/>
        <end position="65"/>
    </location>
</feature>
<dbReference type="AlphaFoldDB" id="A0AA37SA70"/>
<evidence type="ECO:0000313" key="3">
    <source>
        <dbReference type="Proteomes" id="UP001161389"/>
    </source>
</evidence>
<protein>
    <submittedName>
        <fullName evidence="2">Uncharacterized protein</fullName>
    </submittedName>
</protein>
<dbReference type="RefSeq" id="WP_284380945.1">
    <property type="nucleotide sequence ID" value="NZ_BSNM01000011.1"/>
</dbReference>
<keyword evidence="1" id="KW-0472">Membrane</keyword>
<keyword evidence="3" id="KW-1185">Reference proteome</keyword>
<keyword evidence="1" id="KW-0812">Transmembrane</keyword>
<dbReference type="Proteomes" id="UP001161389">
    <property type="component" value="Unassembled WGS sequence"/>
</dbReference>
<gene>
    <name evidence="2" type="ORF">GCM10007876_18380</name>
</gene>
<accession>A0AA37SA70</accession>
<feature type="transmembrane region" description="Helical" evidence="1">
    <location>
        <begin position="77"/>
        <end position="97"/>
    </location>
</feature>
<name>A0AA37SA70_9GAMM</name>
<organism evidence="2 3">
    <name type="scientific">Litoribrevibacter albus</name>
    <dbReference type="NCBI Taxonomy" id="1473156"/>
    <lineage>
        <taxon>Bacteria</taxon>
        <taxon>Pseudomonadati</taxon>
        <taxon>Pseudomonadota</taxon>
        <taxon>Gammaproteobacteria</taxon>
        <taxon>Oceanospirillales</taxon>
        <taxon>Oceanospirillaceae</taxon>
        <taxon>Litoribrevibacter</taxon>
    </lineage>
</organism>
<reference evidence="2" key="1">
    <citation type="journal article" date="2014" name="Int. J. Syst. Evol. Microbiol.">
        <title>Complete genome sequence of Corynebacterium casei LMG S-19264T (=DSM 44701T), isolated from a smear-ripened cheese.</title>
        <authorList>
            <consortium name="US DOE Joint Genome Institute (JGI-PGF)"/>
            <person name="Walter F."/>
            <person name="Albersmeier A."/>
            <person name="Kalinowski J."/>
            <person name="Ruckert C."/>
        </authorList>
    </citation>
    <scope>NUCLEOTIDE SEQUENCE</scope>
    <source>
        <strain evidence="2">NBRC 110071</strain>
    </source>
</reference>
<keyword evidence="1" id="KW-1133">Transmembrane helix</keyword>
<sequence>MDNLTRKQLKISAIWCVILYVLGAVAFVYKLYFASISYSHQDYLIFLLLLLPVCFFIALLQFVVVRFRLLKFRLIKYLSLALGVLFACFYGFLQWHIGVIESSVDIAREKQFEEKILVELKKLPFVEISHFKASQHEKLGLTYGGISIVSTIFKFEQCSINIRNSVYIDQWSCLSAGLYDLEFR</sequence>
<dbReference type="EMBL" id="BSNM01000011">
    <property type="protein sequence ID" value="GLQ31359.1"/>
    <property type="molecule type" value="Genomic_DNA"/>
</dbReference>
<evidence type="ECO:0000256" key="1">
    <source>
        <dbReference type="SAM" id="Phobius"/>
    </source>
</evidence>
<comment type="caution">
    <text evidence="2">The sequence shown here is derived from an EMBL/GenBank/DDBJ whole genome shotgun (WGS) entry which is preliminary data.</text>
</comment>
<feature type="transmembrane region" description="Helical" evidence="1">
    <location>
        <begin position="12"/>
        <end position="32"/>
    </location>
</feature>
<proteinExistence type="predicted"/>